<proteinExistence type="predicted"/>
<organism evidence="2">
    <name type="scientific">Rhizophagus irregularis (strain DAOM 181602 / DAOM 197198 / MUCL 43194)</name>
    <name type="common">Arbuscular mycorrhizal fungus</name>
    <name type="synonym">Glomus intraradices</name>
    <dbReference type="NCBI Taxonomy" id="747089"/>
    <lineage>
        <taxon>Eukaryota</taxon>
        <taxon>Fungi</taxon>
        <taxon>Fungi incertae sedis</taxon>
        <taxon>Mucoromycota</taxon>
        <taxon>Glomeromycotina</taxon>
        <taxon>Glomeromycetes</taxon>
        <taxon>Glomerales</taxon>
        <taxon>Glomeraceae</taxon>
        <taxon>Rhizophagus</taxon>
    </lineage>
</organism>
<gene>
    <name evidence="2" type="ORF">GLOINDRAFT_85047</name>
</gene>
<dbReference type="EMBL" id="KI292613">
    <property type="protein sequence ID" value="ESA05732.1"/>
    <property type="molecule type" value="Genomic_DNA"/>
</dbReference>
<keyword evidence="1" id="KW-0175">Coiled coil</keyword>
<dbReference type="VEuPathDB" id="FungiDB:RhiirFUN_005824"/>
<sequence>HRTQSTTRKLNASEELLYIKNQWTNIPLSPSDRIPSKATKIQQGIFKKNLFIGTLIREARIKNKNNNHILNKKANNYLPGDDELKEFEYMVKAKCIVNQDHQTLVHLEKLDDQDAITQAAVAINDYYFHTLDNASHRSNEFWERFAENFGAFARNNTLPYTSSNMANKNDHKNSLAFLVVLGDFEGDFFKELRNFNKKIKENNDKMQDDNDEIQDNDNEMKDFNNDINSIRKTLNTVTKRQTSMFIKANKRRNNDNIIRAKKGLKAEDNLLNIKY</sequence>
<dbReference type="HOGENOM" id="CLU_1013954_0_0_1"/>
<reference evidence="2" key="1">
    <citation type="submission" date="2013-07" db="EMBL/GenBank/DDBJ databases">
        <title>The genome of an arbuscular mycorrhizal fungus provides insights into the evolution of the oldest plant symbiosis.</title>
        <authorList>
            <consortium name="DOE Joint Genome Institute"/>
            <person name="Tisserant E."/>
            <person name="Malbreil M."/>
            <person name="Kuo A."/>
            <person name="Kohler A."/>
            <person name="Symeonidi A."/>
            <person name="Balestrini R."/>
            <person name="Charron P."/>
            <person name="Duensing N."/>
            <person name="Frei-dit-Frey N."/>
            <person name="Gianinazzi-Pearson V."/>
            <person name="Gilbert B."/>
            <person name="Handa Y."/>
            <person name="Hijri M."/>
            <person name="Kaul R."/>
            <person name="Kawaguchi M."/>
            <person name="Krajinski F."/>
            <person name="Lammers P."/>
            <person name="Lapierre D."/>
            <person name="Masclaux F.G."/>
            <person name="Murat C."/>
            <person name="Morin E."/>
            <person name="Ndikumana S."/>
            <person name="Pagni M."/>
            <person name="Petitpierre D."/>
            <person name="Requena N."/>
            <person name="Rosikiewicz P."/>
            <person name="Riley R."/>
            <person name="Saito K."/>
            <person name="San Clemente H."/>
            <person name="Shapiro H."/>
            <person name="van Tuinen D."/>
            <person name="Becard G."/>
            <person name="Bonfante P."/>
            <person name="Paszkowski U."/>
            <person name="Shachar-Hill Y."/>
            <person name="Young J.P."/>
            <person name="Sanders I.R."/>
            <person name="Henrissat B."/>
            <person name="Rensing S.A."/>
            <person name="Grigoriev I.V."/>
            <person name="Corradi N."/>
            <person name="Roux C."/>
            <person name="Martin F."/>
        </authorList>
    </citation>
    <scope>NUCLEOTIDE SEQUENCE</scope>
    <source>
        <strain evidence="2">DAOM 197198</strain>
    </source>
</reference>
<dbReference type="AlphaFoldDB" id="U9TE83"/>
<feature type="coiled-coil region" evidence="1">
    <location>
        <begin position="189"/>
        <end position="226"/>
    </location>
</feature>
<accession>U9TE83</accession>
<feature type="non-terminal residue" evidence="2">
    <location>
        <position position="1"/>
    </location>
</feature>
<name>U9TE83_RHIID</name>
<evidence type="ECO:0000256" key="1">
    <source>
        <dbReference type="SAM" id="Coils"/>
    </source>
</evidence>
<protein>
    <submittedName>
        <fullName evidence="2">Uncharacterized protein</fullName>
    </submittedName>
</protein>
<evidence type="ECO:0000313" key="2">
    <source>
        <dbReference type="EMBL" id="ESA05732.1"/>
    </source>
</evidence>